<keyword evidence="3" id="KW-0460">Magnesium</keyword>
<name>A0A9D4ZC05_ADICA</name>
<reference evidence="4" key="1">
    <citation type="submission" date="2021-01" db="EMBL/GenBank/DDBJ databases">
        <title>Adiantum capillus-veneris genome.</title>
        <authorList>
            <person name="Fang Y."/>
            <person name="Liao Q."/>
        </authorList>
    </citation>
    <scope>NUCLEOTIDE SEQUENCE</scope>
    <source>
        <strain evidence="4">H3</strain>
        <tissue evidence="4">Leaf</tissue>
    </source>
</reference>
<dbReference type="InterPro" id="IPR008930">
    <property type="entry name" value="Terpenoid_cyclase/PrenylTrfase"/>
</dbReference>
<dbReference type="Gene3D" id="1.50.10.160">
    <property type="match status" value="1"/>
</dbReference>
<protein>
    <submittedName>
        <fullName evidence="4">Uncharacterized protein</fullName>
    </submittedName>
</protein>
<dbReference type="OrthoDB" id="2343925at2759"/>
<dbReference type="PANTHER" id="PTHR31739">
    <property type="entry name" value="ENT-COPALYL DIPHOSPHATE SYNTHASE, CHLOROPLASTIC"/>
    <property type="match status" value="1"/>
</dbReference>
<comment type="caution">
    <text evidence="4">The sequence shown here is derived from an EMBL/GenBank/DDBJ whole genome shotgun (WGS) entry which is preliminary data.</text>
</comment>
<dbReference type="GO" id="GO:0010333">
    <property type="term" value="F:terpene synthase activity"/>
    <property type="evidence" value="ECO:0007669"/>
    <property type="project" value="InterPro"/>
</dbReference>
<sequence length="138" mass="15796">MQDWIFQIKKMFQSMHLGEISISPYDTAWIAMVPSLDGSNSSQFPKCINWIIDNQLPDGSWGDEKNVFLAYDRVSSTLACVIALKTWNIGHANVVKGILMYAFYTNFEVATNFHSFNIFVKVSLDSQKCFFRLCPSTY</sequence>
<dbReference type="PANTHER" id="PTHR31739:SF4">
    <property type="entry name" value="ENT-COPALYL DIPHOSPHATE SYNTHASE, CHLOROPLASTIC"/>
    <property type="match status" value="1"/>
</dbReference>
<evidence type="ECO:0000313" key="4">
    <source>
        <dbReference type="EMBL" id="KAI5069968.1"/>
    </source>
</evidence>
<dbReference type="GO" id="GO:0000287">
    <property type="term" value="F:magnesium ion binding"/>
    <property type="evidence" value="ECO:0007669"/>
    <property type="project" value="TreeGrafter"/>
</dbReference>
<dbReference type="SUPFAM" id="SSF48239">
    <property type="entry name" value="Terpenoid cyclases/Protein prenyltransferases"/>
    <property type="match status" value="1"/>
</dbReference>
<dbReference type="GO" id="GO:0016102">
    <property type="term" value="P:diterpenoid biosynthetic process"/>
    <property type="evidence" value="ECO:0007669"/>
    <property type="project" value="TreeGrafter"/>
</dbReference>
<evidence type="ECO:0000256" key="1">
    <source>
        <dbReference type="ARBA" id="ARBA00001946"/>
    </source>
</evidence>
<accession>A0A9D4ZC05</accession>
<dbReference type="EMBL" id="JABFUD020000014">
    <property type="protein sequence ID" value="KAI5069968.1"/>
    <property type="molecule type" value="Genomic_DNA"/>
</dbReference>
<keyword evidence="2" id="KW-0479">Metal-binding</keyword>
<gene>
    <name evidence="4" type="ORF">GOP47_0014311</name>
</gene>
<comment type="cofactor">
    <cofactor evidence="1">
        <name>Mg(2+)</name>
        <dbReference type="ChEBI" id="CHEBI:18420"/>
    </cofactor>
</comment>
<evidence type="ECO:0000313" key="5">
    <source>
        <dbReference type="Proteomes" id="UP000886520"/>
    </source>
</evidence>
<dbReference type="AlphaFoldDB" id="A0A9D4ZC05"/>
<evidence type="ECO:0000256" key="2">
    <source>
        <dbReference type="ARBA" id="ARBA00022723"/>
    </source>
</evidence>
<dbReference type="Proteomes" id="UP000886520">
    <property type="component" value="Chromosome 14"/>
</dbReference>
<keyword evidence="5" id="KW-1185">Reference proteome</keyword>
<evidence type="ECO:0000256" key="3">
    <source>
        <dbReference type="ARBA" id="ARBA00022842"/>
    </source>
</evidence>
<organism evidence="4 5">
    <name type="scientific">Adiantum capillus-veneris</name>
    <name type="common">Maidenhair fern</name>
    <dbReference type="NCBI Taxonomy" id="13818"/>
    <lineage>
        <taxon>Eukaryota</taxon>
        <taxon>Viridiplantae</taxon>
        <taxon>Streptophyta</taxon>
        <taxon>Embryophyta</taxon>
        <taxon>Tracheophyta</taxon>
        <taxon>Polypodiopsida</taxon>
        <taxon>Polypodiidae</taxon>
        <taxon>Polypodiales</taxon>
        <taxon>Pteridineae</taxon>
        <taxon>Pteridaceae</taxon>
        <taxon>Vittarioideae</taxon>
        <taxon>Adiantum</taxon>
    </lineage>
</organism>
<proteinExistence type="predicted"/>
<dbReference type="InterPro" id="IPR050148">
    <property type="entry name" value="Terpene_synthase-like"/>
</dbReference>